<dbReference type="Proteomes" id="UP000800235">
    <property type="component" value="Unassembled WGS sequence"/>
</dbReference>
<dbReference type="AlphaFoldDB" id="A0A9P4NPB5"/>
<accession>A0A9P4NPB5</accession>
<gene>
    <name evidence="1" type="ORF">EJ08DRAFT_303940</name>
</gene>
<evidence type="ECO:0000313" key="2">
    <source>
        <dbReference type="Proteomes" id="UP000800235"/>
    </source>
</evidence>
<protein>
    <submittedName>
        <fullName evidence="1">Uncharacterized protein</fullName>
    </submittedName>
</protein>
<sequence length="316" mass="36656">MDNVFITDVEESSFHFLKLPAELRNAIYVTYLTNCPPYTKDPNVKEDIIPDILEYIANLNDPAYPEEGDEELPYGIHPHPMFDYPIGKYPLFTLTCRACDGIAFPEYQLDHYTSQLWLVNKQVSSECRSLYMFEYLYIYLNDNRYWTALSFWLESTSETDLRSVRQVRVVPHGGHSFKAKGFLLKALEKYAQSCFLYTTYHIVQQRYFDIRVTDDGNKLEVRAPFALSPTSCRKIHAVLARIALGHGTERRFDGKNIFEVITSLENHNDFTFEVDFEDTDPIVVNDGEKKCHAYVPKIEHDYLLDEIILKSPKASG</sequence>
<evidence type="ECO:0000313" key="1">
    <source>
        <dbReference type="EMBL" id="KAF2429226.1"/>
    </source>
</evidence>
<keyword evidence="2" id="KW-1185">Reference proteome</keyword>
<organism evidence="1 2">
    <name type="scientific">Tothia fuscella</name>
    <dbReference type="NCBI Taxonomy" id="1048955"/>
    <lineage>
        <taxon>Eukaryota</taxon>
        <taxon>Fungi</taxon>
        <taxon>Dikarya</taxon>
        <taxon>Ascomycota</taxon>
        <taxon>Pezizomycotina</taxon>
        <taxon>Dothideomycetes</taxon>
        <taxon>Pleosporomycetidae</taxon>
        <taxon>Venturiales</taxon>
        <taxon>Cylindrosympodiaceae</taxon>
        <taxon>Tothia</taxon>
    </lineage>
</organism>
<reference evidence="1" key="1">
    <citation type="journal article" date="2020" name="Stud. Mycol.">
        <title>101 Dothideomycetes genomes: a test case for predicting lifestyles and emergence of pathogens.</title>
        <authorList>
            <person name="Haridas S."/>
            <person name="Albert R."/>
            <person name="Binder M."/>
            <person name="Bloem J."/>
            <person name="Labutti K."/>
            <person name="Salamov A."/>
            <person name="Andreopoulos B."/>
            <person name="Baker S."/>
            <person name="Barry K."/>
            <person name="Bills G."/>
            <person name="Bluhm B."/>
            <person name="Cannon C."/>
            <person name="Castanera R."/>
            <person name="Culley D."/>
            <person name="Daum C."/>
            <person name="Ezra D."/>
            <person name="Gonzalez J."/>
            <person name="Henrissat B."/>
            <person name="Kuo A."/>
            <person name="Liang C."/>
            <person name="Lipzen A."/>
            <person name="Lutzoni F."/>
            <person name="Magnuson J."/>
            <person name="Mondo S."/>
            <person name="Nolan M."/>
            <person name="Ohm R."/>
            <person name="Pangilinan J."/>
            <person name="Park H.-J."/>
            <person name="Ramirez L."/>
            <person name="Alfaro M."/>
            <person name="Sun H."/>
            <person name="Tritt A."/>
            <person name="Yoshinaga Y."/>
            <person name="Zwiers L.-H."/>
            <person name="Turgeon B."/>
            <person name="Goodwin S."/>
            <person name="Spatafora J."/>
            <person name="Crous P."/>
            <person name="Grigoriev I."/>
        </authorList>
    </citation>
    <scope>NUCLEOTIDE SEQUENCE</scope>
    <source>
        <strain evidence="1">CBS 130266</strain>
    </source>
</reference>
<name>A0A9P4NPB5_9PEZI</name>
<dbReference type="EMBL" id="MU007049">
    <property type="protein sequence ID" value="KAF2429226.1"/>
    <property type="molecule type" value="Genomic_DNA"/>
</dbReference>
<proteinExistence type="predicted"/>
<comment type="caution">
    <text evidence="1">The sequence shown here is derived from an EMBL/GenBank/DDBJ whole genome shotgun (WGS) entry which is preliminary data.</text>
</comment>